<dbReference type="Gene3D" id="2.50.20.20">
    <property type="match status" value="1"/>
</dbReference>
<keyword evidence="4" id="KW-1185">Reference proteome</keyword>
<dbReference type="RefSeq" id="WP_119930860.1">
    <property type="nucleotide sequence ID" value="NZ_QZEY01000021.1"/>
</dbReference>
<feature type="chain" id="PRO_5017302415" description="LppX_LprAFG lipoprotein" evidence="2">
    <location>
        <begin position="25"/>
        <end position="311"/>
    </location>
</feature>
<feature type="region of interest" description="Disordered" evidence="1">
    <location>
        <begin position="26"/>
        <end position="53"/>
    </location>
</feature>
<dbReference type="EMBL" id="QZEY01000021">
    <property type="protein sequence ID" value="RJL22768.1"/>
    <property type="molecule type" value="Genomic_DNA"/>
</dbReference>
<evidence type="ECO:0000256" key="2">
    <source>
        <dbReference type="SAM" id="SignalP"/>
    </source>
</evidence>
<comment type="caution">
    <text evidence="3">The sequence shown here is derived from an EMBL/GenBank/DDBJ whole genome shotgun (WGS) entry which is preliminary data.</text>
</comment>
<accession>A0A3A4AN39</accession>
<evidence type="ECO:0008006" key="5">
    <source>
        <dbReference type="Google" id="ProtNLM"/>
    </source>
</evidence>
<feature type="compositionally biased region" description="Low complexity" evidence="1">
    <location>
        <begin position="35"/>
        <end position="53"/>
    </location>
</feature>
<feature type="signal peptide" evidence="2">
    <location>
        <begin position="1"/>
        <end position="24"/>
    </location>
</feature>
<dbReference type="PROSITE" id="PS51257">
    <property type="entry name" value="PROKAR_LIPOPROTEIN"/>
    <property type="match status" value="1"/>
</dbReference>
<dbReference type="Proteomes" id="UP000265768">
    <property type="component" value="Unassembled WGS sequence"/>
</dbReference>
<proteinExistence type="predicted"/>
<sequence length="311" mass="32735">MLRPAKYVAAGAAALALAALTACGSQSPTATDGGAKPPAAASEAASSAPAAPPKATIAEVSSLMQKQMETHKSAKIELTMDAAGQSTKSIMAFSLASGTPEIDMKMNDPQQGEIRMVILKDALYMQTGKDAAPGKPWVKVSFDSKDPASAMFKAIGGAMSSSVKMAQNSELNAAGELVSSTQEKVGSTDTTHHTIKIKMDEAFEKIDIKKYIKDTLGSVKSALPPGEAAKLENETAGITDQQIAEVKKMFKGVVATYELWVDGQGLPVKSSMDMPIQGKSTKMDMVYSEWGKVTVQAPPADKTVDMKDVKQ</sequence>
<keyword evidence="2" id="KW-0732">Signal</keyword>
<dbReference type="AlphaFoldDB" id="A0A3A4AN39"/>
<evidence type="ECO:0000313" key="4">
    <source>
        <dbReference type="Proteomes" id="UP000265768"/>
    </source>
</evidence>
<organism evidence="3 4">
    <name type="scientific">Bailinhaonella thermotolerans</name>
    <dbReference type="NCBI Taxonomy" id="1070861"/>
    <lineage>
        <taxon>Bacteria</taxon>
        <taxon>Bacillati</taxon>
        <taxon>Actinomycetota</taxon>
        <taxon>Actinomycetes</taxon>
        <taxon>Streptosporangiales</taxon>
        <taxon>Streptosporangiaceae</taxon>
        <taxon>Bailinhaonella</taxon>
    </lineage>
</organism>
<evidence type="ECO:0000256" key="1">
    <source>
        <dbReference type="SAM" id="MobiDB-lite"/>
    </source>
</evidence>
<dbReference type="OrthoDB" id="3427828at2"/>
<protein>
    <recommendedName>
        <fullName evidence="5">LppX_LprAFG lipoprotein</fullName>
    </recommendedName>
</protein>
<reference evidence="3 4" key="1">
    <citation type="submission" date="2018-09" db="EMBL/GenBank/DDBJ databases">
        <title>YIM 75507 draft genome.</title>
        <authorList>
            <person name="Tang S."/>
            <person name="Feng Y."/>
        </authorList>
    </citation>
    <scope>NUCLEOTIDE SEQUENCE [LARGE SCALE GENOMIC DNA]</scope>
    <source>
        <strain evidence="3 4">YIM 75507</strain>
    </source>
</reference>
<name>A0A3A4AN39_9ACTN</name>
<evidence type="ECO:0000313" key="3">
    <source>
        <dbReference type="EMBL" id="RJL22768.1"/>
    </source>
</evidence>
<gene>
    <name evidence="3" type="ORF">D5H75_34835</name>
</gene>